<keyword evidence="3" id="KW-1185">Reference proteome</keyword>
<feature type="region of interest" description="Disordered" evidence="1">
    <location>
        <begin position="244"/>
        <end position="268"/>
    </location>
</feature>
<dbReference type="GO" id="GO:0016740">
    <property type="term" value="F:transferase activity"/>
    <property type="evidence" value="ECO:0007669"/>
    <property type="project" value="UniProtKB-KW"/>
</dbReference>
<protein>
    <submittedName>
        <fullName evidence="2">Glycosyltransferase family 2 protein</fullName>
    </submittedName>
</protein>
<gene>
    <name evidence="2" type="ORF">GR167_11915</name>
</gene>
<name>A0A6L8LRB8_9RHOB</name>
<proteinExistence type="predicted"/>
<dbReference type="EMBL" id="WWEN01000004">
    <property type="protein sequence ID" value="MYM56012.1"/>
    <property type="molecule type" value="Genomic_DNA"/>
</dbReference>
<dbReference type="Pfam" id="PF13704">
    <property type="entry name" value="Glyco_tranf_2_4"/>
    <property type="match status" value="1"/>
</dbReference>
<reference evidence="2 3" key="1">
    <citation type="submission" date="2020-01" db="EMBL/GenBank/DDBJ databases">
        <authorList>
            <person name="Chen S."/>
        </authorList>
    </citation>
    <scope>NUCLEOTIDE SEQUENCE [LARGE SCALE GENOMIC DNA]</scope>
    <source>
        <strain evidence="2 3">GS-10</strain>
    </source>
</reference>
<accession>A0A6L8LRB8</accession>
<comment type="caution">
    <text evidence="2">The sequence shown here is derived from an EMBL/GenBank/DDBJ whole genome shotgun (WGS) entry which is preliminary data.</text>
</comment>
<dbReference type="RefSeq" id="WP_160973743.1">
    <property type="nucleotide sequence ID" value="NZ_WWEN01000004.1"/>
</dbReference>
<dbReference type="Proteomes" id="UP000479043">
    <property type="component" value="Unassembled WGS sequence"/>
</dbReference>
<evidence type="ECO:0000256" key="1">
    <source>
        <dbReference type="SAM" id="MobiDB-lite"/>
    </source>
</evidence>
<dbReference type="AlphaFoldDB" id="A0A6L8LRB8"/>
<evidence type="ECO:0000313" key="2">
    <source>
        <dbReference type="EMBL" id="MYM56012.1"/>
    </source>
</evidence>
<keyword evidence="2" id="KW-0808">Transferase</keyword>
<organism evidence="2 3">
    <name type="scientific">Thalassovita mangrovi</name>
    <dbReference type="NCBI Taxonomy" id="2692236"/>
    <lineage>
        <taxon>Bacteria</taxon>
        <taxon>Pseudomonadati</taxon>
        <taxon>Pseudomonadota</taxon>
        <taxon>Alphaproteobacteria</taxon>
        <taxon>Rhodobacterales</taxon>
        <taxon>Roseobacteraceae</taxon>
        <taxon>Thalassovita</taxon>
    </lineage>
</organism>
<evidence type="ECO:0000313" key="3">
    <source>
        <dbReference type="Proteomes" id="UP000479043"/>
    </source>
</evidence>
<sequence length="582" mass="65362">MSEQNKTTYPGGFDAIVGQMETRMAPFSYGPGEALPPLDADLQPLKHRMMDPAAPDLGESRSSYARKYLDLAKEFEGEAALLHLHGLLVANLRRHAQPPHTAQLFARLWAEEADFLMAHLDARWLVSAVTTFGDHGLTEAQRSLGQSLSVLFGMMKLYETERLFSGSAPDQPFAWKRKSAKHLAMQMDAYAITGGGLDINMLGRLWQEAEKDAVIRPLAQRLLSLLIEDDKTVFRRLRTMRARREKQRAAEAPPESKKKRNPAPVPASRQITDPAQIKWGTVSLIKAPLDRILRFAAHHLDLGAHRVHIYLDDPDPVTVEVLSLHPRIAVTACGATYWAAQKRGRMDNHRMRQVWVATEAYNSTDCHWLAHIDVDEFLLPQDRMADHLARVDADKIALHLPPAEQLAGQGDEAFKLAPRAAGRPASVLQDIYPTFGMHLRGGFISHIEGKLFVRTGIEGLRFGIHAIHWQGAPVTNIQSMPGVYLGHAHAPTFDGFIADLDFRMSDGSYRKTEDEDKFRFSDVVDFLIENEGEEGLKMFYQEVCTLTPELARKLGENGMLVEYPLRLEEKTSRVFGPYLEGQ</sequence>